<dbReference type="AlphaFoldDB" id="A0A1W0XDE7"/>
<dbReference type="InterPro" id="IPR036045">
    <property type="entry name" value="Sec1-like_sf"/>
</dbReference>
<organism evidence="3 4">
    <name type="scientific">Hypsibius exemplaris</name>
    <name type="common">Freshwater tardigrade</name>
    <dbReference type="NCBI Taxonomy" id="2072580"/>
    <lineage>
        <taxon>Eukaryota</taxon>
        <taxon>Metazoa</taxon>
        <taxon>Ecdysozoa</taxon>
        <taxon>Tardigrada</taxon>
        <taxon>Eutardigrada</taxon>
        <taxon>Parachela</taxon>
        <taxon>Hypsibioidea</taxon>
        <taxon>Hypsibiidae</taxon>
        <taxon>Hypsibius</taxon>
    </lineage>
</organism>
<protein>
    <submittedName>
        <fullName evidence="3">Vacuolar protein sorting-associated protein 33A</fullName>
    </submittedName>
</protein>
<dbReference type="Gene3D" id="1.25.40.850">
    <property type="match status" value="1"/>
</dbReference>
<comment type="similarity">
    <text evidence="1">Belongs to the STXBP/unc-18/SEC1 family.</text>
</comment>
<sequence>MVFFEKNAINFLSFKDRARRELLSCLDACPGTKALVWDDYLIGPFSLVAEYSVLQEHQVSRMFTLEKSEFPTNLDFTSMVFLVRSELKVIKKLAKFIKKAGTVQKSSNIPKLYVYFVPAVSTVCKKALIEMCPSADNLVEDFRECAIGAIPLETDLLSLELESSFRDLYLDEDPSPLHHLATTLNAIQQMYGVIPNIYGKGKYAKQLIDMVGKMGKDAANSEWNIASRFDNLFVIDRNVDLITLMPTQLTYEGLVDECFGITQATVRLPADKFPNTGQSSKTPAETDSGKKDAKDKKITLNSTDELYAEIRDKNFSAVGPVFSAKTKFLSAKMGERYSAKEVAEMKEFVAKMPHLLALKQSLTTFMTIAEIIKPLVNNDDFLESLEVQQSFLSGVDTDKIHPVIEQLIARCEPFEKVIRLIALQSEINGGLKPPVLTQYKRDLIQSYGFEEIVTLNNLEKAGFFRTTPKKWFRVAKETLKLFVGHAEDGTPKDFSYIYSGYAPLSVRLARQLVHPGWKSIQDVLDAMPGDRVEAKQKVADHLRKRRNSIGSTMSGSDEPPLVTLVVFVGGVTYSEVSALRFLSNQEESSTIFYVLTTQMINGSTIIESLRETMKPSIL</sequence>
<evidence type="ECO:0000256" key="1">
    <source>
        <dbReference type="ARBA" id="ARBA00009884"/>
    </source>
</evidence>
<dbReference type="Proteomes" id="UP000192578">
    <property type="component" value="Unassembled WGS sequence"/>
</dbReference>
<dbReference type="InterPro" id="IPR043154">
    <property type="entry name" value="Sec-1-like_dom1"/>
</dbReference>
<evidence type="ECO:0000256" key="2">
    <source>
        <dbReference type="SAM" id="MobiDB-lite"/>
    </source>
</evidence>
<dbReference type="Gene3D" id="3.40.50.1910">
    <property type="match status" value="2"/>
</dbReference>
<dbReference type="Pfam" id="PF00995">
    <property type="entry name" value="Sec1"/>
    <property type="match status" value="1"/>
</dbReference>
<dbReference type="InterPro" id="IPR043155">
    <property type="entry name" value="VPS33_dom3b"/>
</dbReference>
<accession>A0A1W0XDE7</accession>
<name>A0A1W0XDE7_HYPEX</name>
<proteinExistence type="inferred from homology"/>
<evidence type="ECO:0000313" key="4">
    <source>
        <dbReference type="Proteomes" id="UP000192578"/>
    </source>
</evidence>
<feature type="region of interest" description="Disordered" evidence="2">
    <location>
        <begin position="272"/>
        <end position="295"/>
    </location>
</feature>
<gene>
    <name evidence="3" type="ORF">BV898_00440</name>
</gene>
<dbReference type="Gene3D" id="3.40.50.2060">
    <property type="match status" value="1"/>
</dbReference>
<dbReference type="EMBL" id="MTYJ01000002">
    <property type="protein sequence ID" value="OQV25499.1"/>
    <property type="molecule type" value="Genomic_DNA"/>
</dbReference>
<dbReference type="SUPFAM" id="SSF56815">
    <property type="entry name" value="Sec1/munc18-like (SM) proteins"/>
    <property type="match status" value="1"/>
</dbReference>
<feature type="compositionally biased region" description="Polar residues" evidence="2">
    <location>
        <begin position="275"/>
        <end position="285"/>
    </location>
</feature>
<reference evidence="4" key="1">
    <citation type="submission" date="2017-01" db="EMBL/GenBank/DDBJ databases">
        <title>Comparative genomics of anhydrobiosis in the tardigrade Hypsibius dujardini.</title>
        <authorList>
            <person name="Yoshida Y."/>
            <person name="Koutsovoulos G."/>
            <person name="Laetsch D."/>
            <person name="Stevens L."/>
            <person name="Kumar S."/>
            <person name="Horikawa D."/>
            <person name="Ishino K."/>
            <person name="Komine S."/>
            <person name="Tomita M."/>
            <person name="Blaxter M."/>
            <person name="Arakawa K."/>
        </authorList>
    </citation>
    <scope>NUCLEOTIDE SEQUENCE [LARGE SCALE GENOMIC DNA]</scope>
    <source>
        <strain evidence="4">Z151</strain>
    </source>
</reference>
<dbReference type="InterPro" id="IPR027482">
    <property type="entry name" value="Sec1-like_dom2"/>
</dbReference>
<keyword evidence="4" id="KW-1185">Reference proteome</keyword>
<dbReference type="OrthoDB" id="10262287at2759"/>
<dbReference type="GO" id="GO:0016192">
    <property type="term" value="P:vesicle-mediated transport"/>
    <property type="evidence" value="ECO:0007669"/>
    <property type="project" value="InterPro"/>
</dbReference>
<dbReference type="InterPro" id="IPR001619">
    <property type="entry name" value="Sec1-like"/>
</dbReference>
<comment type="caution">
    <text evidence="3">The sequence shown here is derived from an EMBL/GenBank/DDBJ whole genome shotgun (WGS) entry which is preliminary data.</text>
</comment>
<evidence type="ECO:0000313" key="3">
    <source>
        <dbReference type="EMBL" id="OQV25499.1"/>
    </source>
</evidence>
<dbReference type="PANTHER" id="PTHR11679">
    <property type="entry name" value="VESICLE PROTEIN SORTING-ASSOCIATED"/>
    <property type="match status" value="1"/>
</dbReference>